<feature type="domain" description="Response regulatory" evidence="7">
    <location>
        <begin position="4"/>
        <end position="117"/>
    </location>
</feature>
<reference evidence="8 9" key="1">
    <citation type="submission" date="2015-11" db="EMBL/GenBank/DDBJ databases">
        <authorList>
            <person name="Varghese N."/>
        </authorList>
    </citation>
    <scope>NUCLEOTIDE SEQUENCE [LARGE SCALE GENOMIC DNA]</scope>
    <source>
        <strain evidence="8 9">JGI-24</strain>
    </source>
</reference>
<evidence type="ECO:0000256" key="4">
    <source>
        <dbReference type="ARBA" id="ARBA00023163"/>
    </source>
</evidence>
<dbReference type="Pfam" id="PF00072">
    <property type="entry name" value="Response_reg"/>
    <property type="match status" value="1"/>
</dbReference>
<dbReference type="InterPro" id="IPR027417">
    <property type="entry name" value="P-loop_NTPase"/>
</dbReference>
<evidence type="ECO:0000313" key="9">
    <source>
        <dbReference type="Proteomes" id="UP000243065"/>
    </source>
</evidence>
<dbReference type="Gene3D" id="1.10.8.60">
    <property type="match status" value="1"/>
</dbReference>
<sequence length="445" mass="51547">MRLNLLIIDDDVNFLNTAKKILQYGFEVTTSKNGKNGIEAFQQYDFQIVLLDMKLPDISGLDVLRRIKEINPFTPVIIITEYPDFENAVQAMKLGADDYIQKDFNFDLLKSKIEKLLETRDLKVALKYLKTEAELIRNEFIYASEVMRKVKIEIERIANLDVDVLLTGETGVGKDLLAYEIHKLSPRRDKNFVMVNLAGIEPNLVDSELFGTVKGAFTDAVNRMGKFEYANGGTIYLPEISEIPQSTQIKLLEFLQYKKITRIGSNKDIRVDVRLIFATNSDLEKLLSAGKLRDDFFYRISVNKIHIPPLRERRDDIIPLAKYFISKYSSQYGIRREFKLNDELVKAMLSYSWPGNVRELENMIRSSIRDDVDELRLEHFPYLYERISRSSSIKPYKLAEAEFRENYFKNLYHQANGDINRASKLSGISSKYLRRILKSLGIVVK</sequence>
<dbReference type="PROSITE" id="PS00688">
    <property type="entry name" value="SIGMA54_INTERACT_3"/>
    <property type="match status" value="1"/>
</dbReference>
<keyword evidence="5" id="KW-0597">Phosphoprotein</keyword>
<dbReference type="InterPro" id="IPR025662">
    <property type="entry name" value="Sigma_54_int_dom_ATP-bd_1"/>
</dbReference>
<dbReference type="RefSeq" id="WP_072150473.1">
    <property type="nucleotide sequence ID" value="NZ_CZVU01000046.1"/>
</dbReference>
<protein>
    <submittedName>
        <fullName evidence="8">Two-component system, NtrC family, response regulator GlrR</fullName>
    </submittedName>
</protein>
<dbReference type="InterPro" id="IPR001789">
    <property type="entry name" value="Sig_transdc_resp-reg_receiver"/>
</dbReference>
<dbReference type="GO" id="GO:0006355">
    <property type="term" value="P:regulation of DNA-templated transcription"/>
    <property type="evidence" value="ECO:0007669"/>
    <property type="project" value="InterPro"/>
</dbReference>
<dbReference type="SMART" id="SM00382">
    <property type="entry name" value="AAA"/>
    <property type="match status" value="1"/>
</dbReference>
<organism evidence="8 9">
    <name type="scientific">Kryptobacter tengchongensis</name>
    <dbReference type="NCBI Taxonomy" id="1643429"/>
    <lineage>
        <taxon>Bacteria</taxon>
        <taxon>Pseudomonadati</taxon>
        <taxon>Candidatus Kryptoniota</taxon>
        <taxon>Candidatus Kryptobacter</taxon>
    </lineage>
</organism>
<dbReference type="Pfam" id="PF25601">
    <property type="entry name" value="AAA_lid_14"/>
    <property type="match status" value="1"/>
</dbReference>
<dbReference type="PANTHER" id="PTHR32071">
    <property type="entry name" value="TRANSCRIPTIONAL REGULATORY PROTEIN"/>
    <property type="match status" value="1"/>
</dbReference>
<dbReference type="PANTHER" id="PTHR32071:SF13">
    <property type="entry name" value="RESPONSE REGULATOR HSFA"/>
    <property type="match status" value="1"/>
</dbReference>
<dbReference type="Pfam" id="PF00158">
    <property type="entry name" value="Sigma54_activat"/>
    <property type="match status" value="1"/>
</dbReference>
<dbReference type="InterPro" id="IPR011006">
    <property type="entry name" value="CheY-like_superfamily"/>
</dbReference>
<dbReference type="GO" id="GO:0005524">
    <property type="term" value="F:ATP binding"/>
    <property type="evidence" value="ECO:0007669"/>
    <property type="project" value="UniProtKB-KW"/>
</dbReference>
<evidence type="ECO:0000256" key="3">
    <source>
        <dbReference type="ARBA" id="ARBA00023015"/>
    </source>
</evidence>
<dbReference type="CDD" id="cd00009">
    <property type="entry name" value="AAA"/>
    <property type="match status" value="1"/>
</dbReference>
<evidence type="ECO:0000259" key="7">
    <source>
        <dbReference type="PROSITE" id="PS50110"/>
    </source>
</evidence>
<accession>A0A656D7L1</accession>
<dbReference type="CDD" id="cd00156">
    <property type="entry name" value="REC"/>
    <property type="match status" value="1"/>
</dbReference>
<dbReference type="Gene3D" id="3.40.50.2300">
    <property type="match status" value="1"/>
</dbReference>
<feature type="domain" description="Sigma-54 factor interaction" evidence="6">
    <location>
        <begin position="140"/>
        <end position="369"/>
    </location>
</feature>
<dbReference type="OrthoDB" id="9771372at2"/>
<feature type="modified residue" description="4-aspartylphosphate" evidence="5">
    <location>
        <position position="52"/>
    </location>
</feature>
<dbReference type="PROSITE" id="PS00675">
    <property type="entry name" value="SIGMA54_INTERACT_1"/>
    <property type="match status" value="1"/>
</dbReference>
<dbReference type="SMART" id="SM00448">
    <property type="entry name" value="REC"/>
    <property type="match status" value="1"/>
</dbReference>
<dbReference type="PROSITE" id="PS50110">
    <property type="entry name" value="RESPONSE_REGULATORY"/>
    <property type="match status" value="1"/>
</dbReference>
<dbReference type="Gene3D" id="1.10.10.60">
    <property type="entry name" value="Homeodomain-like"/>
    <property type="match status" value="1"/>
</dbReference>
<dbReference type="InterPro" id="IPR025944">
    <property type="entry name" value="Sigma_54_int_dom_CS"/>
</dbReference>
<evidence type="ECO:0000313" key="8">
    <source>
        <dbReference type="EMBL" id="CUT02248.1"/>
    </source>
</evidence>
<dbReference type="FunFam" id="3.40.50.300:FF:000006">
    <property type="entry name" value="DNA-binding transcriptional regulator NtrC"/>
    <property type="match status" value="1"/>
</dbReference>
<dbReference type="SUPFAM" id="SSF52172">
    <property type="entry name" value="CheY-like"/>
    <property type="match status" value="1"/>
</dbReference>
<dbReference type="EMBL" id="CZVU01000046">
    <property type="protein sequence ID" value="CUT02248.1"/>
    <property type="molecule type" value="Genomic_DNA"/>
</dbReference>
<dbReference type="AlphaFoldDB" id="A0A656D7L1"/>
<proteinExistence type="predicted"/>
<keyword evidence="3" id="KW-0805">Transcription regulation</keyword>
<name>A0A656D7L1_KRYT1</name>
<dbReference type="Gene3D" id="3.40.50.300">
    <property type="entry name" value="P-loop containing nucleotide triphosphate hydrolases"/>
    <property type="match status" value="1"/>
</dbReference>
<dbReference type="InterPro" id="IPR002078">
    <property type="entry name" value="Sigma_54_int"/>
</dbReference>
<gene>
    <name evidence="8" type="ORF">JGI24_01089</name>
</gene>
<keyword evidence="1" id="KW-0547">Nucleotide-binding</keyword>
<dbReference type="GO" id="GO:0000160">
    <property type="term" value="P:phosphorelay signal transduction system"/>
    <property type="evidence" value="ECO:0007669"/>
    <property type="project" value="InterPro"/>
</dbReference>
<keyword evidence="4" id="KW-0804">Transcription</keyword>
<dbReference type="InterPro" id="IPR058031">
    <property type="entry name" value="AAA_lid_NorR"/>
</dbReference>
<keyword evidence="2" id="KW-0067">ATP-binding</keyword>
<dbReference type="SUPFAM" id="SSF52540">
    <property type="entry name" value="P-loop containing nucleoside triphosphate hydrolases"/>
    <property type="match status" value="1"/>
</dbReference>
<evidence type="ECO:0000259" key="6">
    <source>
        <dbReference type="PROSITE" id="PS50045"/>
    </source>
</evidence>
<dbReference type="PROSITE" id="PS50045">
    <property type="entry name" value="SIGMA54_INTERACT_4"/>
    <property type="match status" value="1"/>
</dbReference>
<keyword evidence="9" id="KW-1185">Reference proteome</keyword>
<evidence type="ECO:0000256" key="1">
    <source>
        <dbReference type="ARBA" id="ARBA00022741"/>
    </source>
</evidence>
<dbReference type="InterPro" id="IPR003593">
    <property type="entry name" value="AAA+_ATPase"/>
</dbReference>
<dbReference type="Proteomes" id="UP000243065">
    <property type="component" value="Unassembled WGS sequence"/>
</dbReference>
<evidence type="ECO:0000256" key="5">
    <source>
        <dbReference type="PROSITE-ProRule" id="PRU00169"/>
    </source>
</evidence>
<evidence type="ECO:0000256" key="2">
    <source>
        <dbReference type="ARBA" id="ARBA00022840"/>
    </source>
</evidence>